<dbReference type="WBParaSite" id="nRc.2.0.1.t40514-RA">
    <property type="protein sequence ID" value="nRc.2.0.1.t40514-RA"/>
    <property type="gene ID" value="nRc.2.0.1.g40514"/>
</dbReference>
<organism evidence="2 3">
    <name type="scientific">Romanomermis culicivorax</name>
    <name type="common">Nematode worm</name>
    <dbReference type="NCBI Taxonomy" id="13658"/>
    <lineage>
        <taxon>Eukaryota</taxon>
        <taxon>Metazoa</taxon>
        <taxon>Ecdysozoa</taxon>
        <taxon>Nematoda</taxon>
        <taxon>Enoplea</taxon>
        <taxon>Dorylaimia</taxon>
        <taxon>Mermithida</taxon>
        <taxon>Mermithoidea</taxon>
        <taxon>Mermithidae</taxon>
        <taxon>Romanomermis</taxon>
    </lineage>
</organism>
<protein>
    <submittedName>
        <fullName evidence="3">Uncharacterized protein</fullName>
    </submittedName>
</protein>
<evidence type="ECO:0000313" key="2">
    <source>
        <dbReference type="Proteomes" id="UP000887565"/>
    </source>
</evidence>
<dbReference type="Proteomes" id="UP000887565">
    <property type="component" value="Unplaced"/>
</dbReference>
<sequence>MTAAAYQAPVRSSNHGSAADPQPGTNPLSPMRTRAYTSSHHRAIADHHGHSHYQSQSHCNNDQYDSSHDPPYHRDDHYNDCNNYHSYTCSALSDQCQQCHY</sequence>
<keyword evidence="2" id="KW-1185">Reference proteome</keyword>
<evidence type="ECO:0000256" key="1">
    <source>
        <dbReference type="SAM" id="MobiDB-lite"/>
    </source>
</evidence>
<name>A0A915KPX1_ROMCU</name>
<reference evidence="3" key="1">
    <citation type="submission" date="2022-11" db="UniProtKB">
        <authorList>
            <consortium name="WormBaseParasite"/>
        </authorList>
    </citation>
    <scope>IDENTIFICATION</scope>
</reference>
<feature type="region of interest" description="Disordered" evidence="1">
    <location>
        <begin position="1"/>
        <end position="71"/>
    </location>
</feature>
<evidence type="ECO:0000313" key="3">
    <source>
        <dbReference type="WBParaSite" id="nRc.2.0.1.t40514-RA"/>
    </source>
</evidence>
<proteinExistence type="predicted"/>
<dbReference type="AlphaFoldDB" id="A0A915KPX1"/>
<accession>A0A915KPX1</accession>